<gene>
    <name evidence="2" type="ORF">PR048_031621</name>
</gene>
<evidence type="ECO:0000313" key="3">
    <source>
        <dbReference type="Proteomes" id="UP001159363"/>
    </source>
</evidence>
<feature type="region of interest" description="Disordered" evidence="1">
    <location>
        <begin position="94"/>
        <end position="115"/>
    </location>
</feature>
<feature type="region of interest" description="Disordered" evidence="1">
    <location>
        <begin position="1"/>
        <end position="25"/>
    </location>
</feature>
<proteinExistence type="predicted"/>
<dbReference type="Proteomes" id="UP001159363">
    <property type="component" value="Chromosome 14"/>
</dbReference>
<sequence>MLRFSARGREGWENVRRKEGEGNRASKLAQLVQYEVSSRCLPHARHTHTHTCSFPLYLGNTHAKGVAGFRPRSRAYTQHATDCAGPTPVTFSYVDDDQSVGTPSPRRRGLNTHGPRTTKVLAGVYFSSRRHVLNCLSRQCTEKRDGCCAEGRNIAAKNTTWSSVDGVRSRKPDASQELKITTLQFEDNWKLDACKLATKNDQDHSGEVVRLLASNPDETGWIPGGVFPEFSHVGIVPDDATGQRVFFSGVSHFHRHFIPALLHPDLVSTSYPTKNWMLSSVQIFSLAHTGWTQEIPFSGRRPHGHSPTISTKLVEGYNDASVSPPHFISASDLGGCVGIDNLPFGATVAERLASSSPTKAGRVHSPVRSLPYFRVWESCRAMPLVGRVSRGISRFPSALTFRRCSVLISITHIGSQDLVVKSRPNIFTHSISRGTILASFLLCVRVSSGRMICPTLSQELGAVQRWDCSFSVIPVARRPYVHHVGCLYLTFTFELNPSSAESVSIDAAAGIDDITCWLPKGEILADFGAVLQWISLHNLHVPIVATLNHASFLVACEHISQCINMR</sequence>
<protein>
    <submittedName>
        <fullName evidence="2">Uncharacterized protein</fullName>
    </submittedName>
</protein>
<feature type="compositionally biased region" description="Basic and acidic residues" evidence="1">
    <location>
        <begin position="7"/>
        <end position="24"/>
    </location>
</feature>
<name>A0ABQ9G5T6_9NEOP</name>
<comment type="caution">
    <text evidence="2">The sequence shown here is derived from an EMBL/GenBank/DDBJ whole genome shotgun (WGS) entry which is preliminary data.</text>
</comment>
<evidence type="ECO:0000313" key="2">
    <source>
        <dbReference type="EMBL" id="KAJ8867816.1"/>
    </source>
</evidence>
<organism evidence="2 3">
    <name type="scientific">Dryococelus australis</name>
    <dbReference type="NCBI Taxonomy" id="614101"/>
    <lineage>
        <taxon>Eukaryota</taxon>
        <taxon>Metazoa</taxon>
        <taxon>Ecdysozoa</taxon>
        <taxon>Arthropoda</taxon>
        <taxon>Hexapoda</taxon>
        <taxon>Insecta</taxon>
        <taxon>Pterygota</taxon>
        <taxon>Neoptera</taxon>
        <taxon>Polyneoptera</taxon>
        <taxon>Phasmatodea</taxon>
        <taxon>Verophasmatodea</taxon>
        <taxon>Anareolatae</taxon>
        <taxon>Phasmatidae</taxon>
        <taxon>Eurycanthinae</taxon>
        <taxon>Dryococelus</taxon>
    </lineage>
</organism>
<accession>A0ABQ9G5T6</accession>
<reference evidence="2 3" key="1">
    <citation type="submission" date="2023-02" db="EMBL/GenBank/DDBJ databases">
        <title>LHISI_Scaffold_Assembly.</title>
        <authorList>
            <person name="Stuart O.P."/>
            <person name="Cleave R."/>
            <person name="Magrath M.J.L."/>
            <person name="Mikheyev A.S."/>
        </authorList>
    </citation>
    <scope>NUCLEOTIDE SEQUENCE [LARGE SCALE GENOMIC DNA]</scope>
    <source>
        <strain evidence="2">Daus_M_001</strain>
        <tissue evidence="2">Leg muscle</tissue>
    </source>
</reference>
<keyword evidence="3" id="KW-1185">Reference proteome</keyword>
<evidence type="ECO:0000256" key="1">
    <source>
        <dbReference type="SAM" id="MobiDB-lite"/>
    </source>
</evidence>
<dbReference type="EMBL" id="JARBHB010000015">
    <property type="protein sequence ID" value="KAJ8867816.1"/>
    <property type="molecule type" value="Genomic_DNA"/>
</dbReference>